<reference evidence="4" key="2">
    <citation type="submission" date="2018-10" db="UniProtKB">
        <authorList>
            <consortium name="EnsemblPlants"/>
        </authorList>
    </citation>
    <scope>IDENTIFICATION</scope>
</reference>
<dbReference type="GeneID" id="123058938"/>
<dbReference type="InterPro" id="IPR000719">
    <property type="entry name" value="Prot_kinase_dom"/>
</dbReference>
<dbReference type="Gramene" id="TraesJAG3A03G01486370.1">
    <property type="protein sequence ID" value="TraesJAG3A03G01486370.1.CDS1"/>
    <property type="gene ID" value="TraesJAG3A03G01486370"/>
</dbReference>
<evidence type="ECO:0000259" key="3">
    <source>
        <dbReference type="PROSITE" id="PS50011"/>
    </source>
</evidence>
<organism evidence="4">
    <name type="scientific">Triticum aestivum</name>
    <name type="common">Wheat</name>
    <dbReference type="NCBI Taxonomy" id="4565"/>
    <lineage>
        <taxon>Eukaryota</taxon>
        <taxon>Viridiplantae</taxon>
        <taxon>Streptophyta</taxon>
        <taxon>Embryophyta</taxon>
        <taxon>Tracheophyta</taxon>
        <taxon>Spermatophyta</taxon>
        <taxon>Magnoliopsida</taxon>
        <taxon>Liliopsida</taxon>
        <taxon>Poales</taxon>
        <taxon>Poaceae</taxon>
        <taxon>BOP clade</taxon>
        <taxon>Pooideae</taxon>
        <taxon>Triticodae</taxon>
        <taxon>Triticeae</taxon>
        <taxon>Triticinae</taxon>
        <taxon>Triticum</taxon>
    </lineage>
</organism>
<evidence type="ECO:0000256" key="1">
    <source>
        <dbReference type="ARBA" id="ARBA00022741"/>
    </source>
</evidence>
<dbReference type="PROSITE" id="PS50011">
    <property type="entry name" value="PROTEIN_KINASE_DOM"/>
    <property type="match status" value="1"/>
</dbReference>
<dbReference type="AlphaFoldDB" id="A0A3B6EPX0"/>
<dbReference type="Gene3D" id="1.10.510.10">
    <property type="entry name" value="Transferase(Phosphotransferase) domain 1"/>
    <property type="match status" value="1"/>
</dbReference>
<accession>A0A3B6EPX0</accession>
<dbReference type="Gramene" id="TraesCS3A02G404900.1">
    <property type="protein sequence ID" value="TraesCS3A02G404900.1.cds1"/>
    <property type="gene ID" value="TraesCS3A02G404900"/>
</dbReference>
<gene>
    <name evidence="4" type="primary">LOC123058938</name>
</gene>
<feature type="domain" description="Protein kinase" evidence="3">
    <location>
        <begin position="45"/>
        <end position="367"/>
    </location>
</feature>
<dbReference type="OMA" id="TWARGHH"/>
<dbReference type="InterPro" id="IPR001245">
    <property type="entry name" value="Ser-Thr/Tyr_kinase_cat_dom"/>
</dbReference>
<keyword evidence="2" id="KW-0067">ATP-binding</keyword>
<dbReference type="Gramene" id="TraesCLE_scaffold_119057_01G000100.1">
    <property type="protein sequence ID" value="TraesCLE_scaffold_119057_01G000100.1"/>
    <property type="gene ID" value="TraesCLE_scaffold_119057_01G000100"/>
</dbReference>
<dbReference type="Gramene" id="TraesSTA3A03G01469210.1">
    <property type="protein sequence ID" value="TraesSTA3A03G01469210.1.CDS1"/>
    <property type="gene ID" value="TraesSTA3A03G01469210"/>
</dbReference>
<dbReference type="Gramene" id="TraesLAC3A03G01421460.1">
    <property type="protein sequence ID" value="TraesLAC3A03G01421460.1.CDS1"/>
    <property type="gene ID" value="TraesLAC3A03G01421460"/>
</dbReference>
<name>A0A3B6EPX0_WHEAT</name>
<dbReference type="PANTHER" id="PTHR27001">
    <property type="entry name" value="OS01G0253100 PROTEIN"/>
    <property type="match status" value="1"/>
</dbReference>
<proteinExistence type="predicted"/>
<dbReference type="OrthoDB" id="64767at2759"/>
<dbReference type="Proteomes" id="UP000019116">
    <property type="component" value="Chromosome 3A"/>
</dbReference>
<dbReference type="Gramene" id="TraesLDM3A03G01478140.1">
    <property type="protein sequence ID" value="TraesLDM3A03G01478140.1.CDS1"/>
    <property type="gene ID" value="TraesLDM3A03G01478140"/>
</dbReference>
<keyword evidence="5" id="KW-1185">Reference proteome</keyword>
<dbReference type="Gramene" id="TraesMAC3A03G01475770.1">
    <property type="protein sequence ID" value="TraesMAC3A03G01475770.1.CDS1"/>
    <property type="gene ID" value="TraesMAC3A03G01475770"/>
</dbReference>
<dbReference type="EnsemblPlants" id="TraesCS3A02G404900.1">
    <property type="protein sequence ID" value="TraesCS3A02G404900.1.cds1"/>
    <property type="gene ID" value="TraesCS3A02G404900"/>
</dbReference>
<protein>
    <recommendedName>
        <fullName evidence="3">Protein kinase domain-containing protein</fullName>
    </recommendedName>
</protein>
<dbReference type="SUPFAM" id="SSF56112">
    <property type="entry name" value="Protein kinase-like (PK-like)"/>
    <property type="match status" value="1"/>
</dbReference>
<evidence type="ECO:0000256" key="2">
    <source>
        <dbReference type="ARBA" id="ARBA00022840"/>
    </source>
</evidence>
<dbReference type="Gramene" id="TraesWEE_scaffold_102934_01G000100.1">
    <property type="protein sequence ID" value="TraesWEE_scaffold_102934_01G000100.1"/>
    <property type="gene ID" value="TraesWEE_scaffold_102934_01G000100"/>
</dbReference>
<keyword evidence="1" id="KW-0547">Nucleotide-binding</keyword>
<reference evidence="4" key="1">
    <citation type="submission" date="2018-08" db="EMBL/GenBank/DDBJ databases">
        <authorList>
            <person name="Rossello M."/>
        </authorList>
    </citation>
    <scope>NUCLEOTIDE SEQUENCE [LARGE SCALE GENOMIC DNA]</scope>
    <source>
        <strain evidence="4">cv. Chinese Spring</strain>
    </source>
</reference>
<dbReference type="InterPro" id="IPR011009">
    <property type="entry name" value="Kinase-like_dom_sf"/>
</dbReference>
<dbReference type="GO" id="GO:0005524">
    <property type="term" value="F:ATP binding"/>
    <property type="evidence" value="ECO:0007669"/>
    <property type="project" value="UniProtKB-KW"/>
</dbReference>
<sequence>MQVVRRASFMQGQGQLAGRGLMAQAPYGWFRRGTSRRSCSLALRYSEQHIVGSIRDDNAMRSNGATSRYQSALYRVQLQDAGAGGTSARTVLVKKLSQNENESTARGVVDLDGRCQSEVNLLGGIRHANIINLVGSIWRDTFILLVYDHMDNGSLHQWLHPGPLPLPLPEAERRQTATSQLDWPTRRSIAIGVARGLCYLHHGRSNYHIVHHNINSTSILLDRDLRPKIAGFGLARVNLAGLDHPVPASELTAANIFGYTAPEYATVVTEKVDVYSFGVVLLELVTGRVANEAVPGGHLATWARRHCEEEDGRGFSEVVVDIRIPDRARHVKEMAAVFRLGVECTIPDPGERPPMLKVLCRLRRRRR</sequence>
<dbReference type="STRING" id="4565.A0A3B6EPX0"/>
<dbReference type="GO" id="GO:0004672">
    <property type="term" value="F:protein kinase activity"/>
    <property type="evidence" value="ECO:0000318"/>
    <property type="project" value="GO_Central"/>
</dbReference>
<dbReference type="Pfam" id="PF07714">
    <property type="entry name" value="PK_Tyr_Ser-Thr"/>
    <property type="match status" value="1"/>
</dbReference>
<evidence type="ECO:0000313" key="5">
    <source>
        <dbReference type="Proteomes" id="UP000019116"/>
    </source>
</evidence>
<dbReference type="Gramene" id="TraesARI3A03G01499150.1">
    <property type="protein sequence ID" value="TraesARI3A03G01499150.1.CDS1"/>
    <property type="gene ID" value="TraesARI3A03G01499150"/>
</dbReference>
<dbReference type="Gramene" id="TraesKAR3A01G0399530.1">
    <property type="protein sequence ID" value="cds.TraesKAR3A01G0399530.1"/>
    <property type="gene ID" value="TraesKAR3A01G0399530"/>
</dbReference>
<evidence type="ECO:0000313" key="4">
    <source>
        <dbReference type="EnsemblPlants" id="TraesCS3A02G404900.1.cds1"/>
    </source>
</evidence>
<dbReference type="PANTHER" id="PTHR27001:SF538">
    <property type="entry name" value="OS02G0227500 PROTEIN"/>
    <property type="match status" value="1"/>
</dbReference>
<dbReference type="RefSeq" id="XP_044337542.1">
    <property type="nucleotide sequence ID" value="XM_044481607.1"/>
</dbReference>
<dbReference type="Gramene" id="TraesCS3A03G0948400.1">
    <property type="protein sequence ID" value="TraesCS3A03G0948400.1.CDS1"/>
    <property type="gene ID" value="TraesCS3A03G0948400"/>
</dbReference>
<dbReference type="FunFam" id="1.10.510.10:FF:001029">
    <property type="entry name" value="Os02g0194400 protein"/>
    <property type="match status" value="1"/>
</dbReference>
<dbReference type="Gramene" id="TraesROB_scaffold_018529_01G000600.1">
    <property type="protein sequence ID" value="TraesROB_scaffold_018529_01G000600.1"/>
    <property type="gene ID" value="TraesROB_scaffold_018529_01G000600"/>
</dbReference>
<dbReference type="SMR" id="A0A3B6EPX0"/>